<dbReference type="KEGG" id="pbf:CFX0092_B0701"/>
<evidence type="ECO:0000313" key="2">
    <source>
        <dbReference type="Proteomes" id="UP000215027"/>
    </source>
</evidence>
<name>A0A160TA77_9CHLR</name>
<gene>
    <name evidence="1" type="ORF">CFX0092_B0701</name>
</gene>
<keyword evidence="2" id="KW-1185">Reference proteome</keyword>
<organism evidence="1 2">
    <name type="scientific">Candidatus Promineifilum breve</name>
    <dbReference type="NCBI Taxonomy" id="1806508"/>
    <lineage>
        <taxon>Bacteria</taxon>
        <taxon>Bacillati</taxon>
        <taxon>Chloroflexota</taxon>
        <taxon>Ardenticatenia</taxon>
        <taxon>Candidatus Promineifilales</taxon>
        <taxon>Candidatus Promineifilaceae</taxon>
        <taxon>Candidatus Promineifilum</taxon>
    </lineage>
</organism>
<accession>A0A160TA77</accession>
<proteinExistence type="predicted"/>
<dbReference type="EMBL" id="LN890656">
    <property type="protein sequence ID" value="CUS06235.1"/>
    <property type="molecule type" value="Genomic_DNA"/>
</dbReference>
<evidence type="ECO:0000313" key="1">
    <source>
        <dbReference type="EMBL" id="CUS06235.1"/>
    </source>
</evidence>
<reference evidence="1" key="1">
    <citation type="submission" date="2016-01" db="EMBL/GenBank/DDBJ databases">
        <authorList>
            <person name="Mcilroy J.S."/>
            <person name="Karst M S."/>
            <person name="Albertsen M."/>
        </authorList>
    </citation>
    <scope>NUCLEOTIDE SEQUENCE</scope>
    <source>
        <strain evidence="1">Cfx-K</strain>
    </source>
</reference>
<protein>
    <submittedName>
        <fullName evidence="1">Uncharacterized protein</fullName>
    </submittedName>
</protein>
<dbReference type="Proteomes" id="UP000215027">
    <property type="component" value="Chromosome II"/>
</dbReference>
<dbReference type="AlphaFoldDB" id="A0A160TA77"/>
<sequence length="54" mass="6235">MEPAWRGVVEHVTMQQRLYFRDLDQAVSFITTASGWTAGRRCRVANRLRRGRGA</sequence>